<dbReference type="AlphaFoldDB" id="F4PK54"/>
<reference evidence="6" key="1">
    <citation type="journal article" date="2011" name="Genome Res.">
        <title>Phylogeny-wide analysis of social amoeba genomes highlights ancient origins for complex intercellular communication.</title>
        <authorList>
            <person name="Heidel A.J."/>
            <person name="Lawal H.M."/>
            <person name="Felder M."/>
            <person name="Schilde C."/>
            <person name="Helps N.R."/>
            <person name="Tunggal B."/>
            <person name="Rivero F."/>
            <person name="John U."/>
            <person name="Schleicher M."/>
            <person name="Eichinger L."/>
            <person name="Platzer M."/>
            <person name="Noegel A.A."/>
            <person name="Schaap P."/>
            <person name="Gloeckner G."/>
        </authorList>
    </citation>
    <scope>NUCLEOTIDE SEQUENCE [LARGE SCALE GENOMIC DNA]</scope>
    <source>
        <strain evidence="6">SH3</strain>
    </source>
</reference>
<dbReference type="STRING" id="1054147.F4PK54"/>
<keyword evidence="3" id="KW-0812">Transmembrane</keyword>
<dbReference type="GO" id="GO:0036503">
    <property type="term" value="P:ERAD pathway"/>
    <property type="evidence" value="ECO:0007669"/>
    <property type="project" value="TreeGrafter"/>
</dbReference>
<dbReference type="GO" id="GO:0005783">
    <property type="term" value="C:endoplasmic reticulum"/>
    <property type="evidence" value="ECO:0007669"/>
    <property type="project" value="TreeGrafter"/>
</dbReference>
<dbReference type="PANTHER" id="PTHR23322">
    <property type="entry name" value="FAS-ASSOCIATED PROTEIN"/>
    <property type="match status" value="1"/>
</dbReference>
<keyword evidence="3" id="KW-1133">Transmembrane helix</keyword>
<keyword evidence="1" id="KW-0175">Coiled coil</keyword>
<dbReference type="Pfam" id="PF00789">
    <property type="entry name" value="UBX"/>
    <property type="match status" value="1"/>
</dbReference>
<dbReference type="InterPro" id="IPR001012">
    <property type="entry name" value="UBX_dom"/>
</dbReference>
<evidence type="ECO:0000313" key="5">
    <source>
        <dbReference type="EMBL" id="EGG23978.1"/>
    </source>
</evidence>
<keyword evidence="3" id="KW-0472">Membrane</keyword>
<feature type="compositionally biased region" description="Basic and acidic residues" evidence="2">
    <location>
        <begin position="365"/>
        <end position="394"/>
    </location>
</feature>
<accession>F4PK54</accession>
<dbReference type="CDD" id="cd02958">
    <property type="entry name" value="UAS"/>
    <property type="match status" value="1"/>
</dbReference>
<evidence type="ECO:0000256" key="2">
    <source>
        <dbReference type="SAM" id="MobiDB-lite"/>
    </source>
</evidence>
<keyword evidence="6" id="KW-1185">Reference proteome</keyword>
<proteinExistence type="predicted"/>
<name>F4PK54_CACFS</name>
<organism evidence="5 6">
    <name type="scientific">Cavenderia fasciculata</name>
    <name type="common">Slime mold</name>
    <name type="synonym">Dictyostelium fasciculatum</name>
    <dbReference type="NCBI Taxonomy" id="261658"/>
    <lineage>
        <taxon>Eukaryota</taxon>
        <taxon>Amoebozoa</taxon>
        <taxon>Evosea</taxon>
        <taxon>Eumycetozoa</taxon>
        <taxon>Dictyostelia</taxon>
        <taxon>Acytosteliales</taxon>
        <taxon>Cavenderiaceae</taxon>
        <taxon>Cavenderia</taxon>
    </lineage>
</organism>
<dbReference type="RefSeq" id="XP_004361829.1">
    <property type="nucleotide sequence ID" value="XM_004361772.1"/>
</dbReference>
<dbReference type="InterPro" id="IPR029071">
    <property type="entry name" value="Ubiquitin-like_domsf"/>
</dbReference>
<dbReference type="EMBL" id="GL883007">
    <property type="protein sequence ID" value="EGG23978.1"/>
    <property type="molecule type" value="Genomic_DNA"/>
</dbReference>
<dbReference type="GO" id="GO:0043130">
    <property type="term" value="F:ubiquitin binding"/>
    <property type="evidence" value="ECO:0007669"/>
    <property type="project" value="TreeGrafter"/>
</dbReference>
<dbReference type="SUPFAM" id="SSF54236">
    <property type="entry name" value="Ubiquitin-like"/>
    <property type="match status" value="1"/>
</dbReference>
<dbReference type="InterPro" id="IPR006577">
    <property type="entry name" value="UAS"/>
</dbReference>
<dbReference type="SMART" id="SM00594">
    <property type="entry name" value="UAS"/>
    <property type="match status" value="1"/>
</dbReference>
<dbReference type="OrthoDB" id="1026733at2759"/>
<dbReference type="Pfam" id="PF21021">
    <property type="entry name" value="FAF1"/>
    <property type="match status" value="1"/>
</dbReference>
<feature type="transmembrane region" description="Helical" evidence="3">
    <location>
        <begin position="97"/>
        <end position="118"/>
    </location>
</feature>
<evidence type="ECO:0000256" key="3">
    <source>
        <dbReference type="SAM" id="Phobius"/>
    </source>
</evidence>
<dbReference type="Gene3D" id="3.10.20.90">
    <property type="entry name" value="Phosphatidylinositol 3-kinase Catalytic Subunit, Chain A, domain 1"/>
    <property type="match status" value="1"/>
</dbReference>
<dbReference type="Proteomes" id="UP000007797">
    <property type="component" value="Unassembled WGS sequence"/>
</dbReference>
<gene>
    <name evidence="5" type="ORF">DFA_06116</name>
</gene>
<evidence type="ECO:0000256" key="1">
    <source>
        <dbReference type="ARBA" id="ARBA00023054"/>
    </source>
</evidence>
<dbReference type="GeneID" id="14876174"/>
<dbReference type="PANTHER" id="PTHR23322:SF1">
    <property type="entry name" value="FAS-ASSOCIATED FACTOR 2"/>
    <property type="match status" value="1"/>
</dbReference>
<sequence length="505" mass="56710">MNSRLVKERGIKSLKFINPINFQEKSRNALFGKEEEEVNINQSIVASTSFASSTLSSTFQLQPTPAGLIPSALSLLVPSAFAKPLSSFLATTKTKSVSSVLLVSLGAGFGIGLLLFVAKKHQRRLQQEEINNSNNPLLKIKPVIVPAMNGGTSGSSSSSSTTTTTYNDGGIYNYLVKFFYKNAIHQDPVEETRKFYHDFFGKYGNNHPNFRDSSYNEAVQFAKSRFKILLIYVHSEKHPDAQSFCQEVLFTDSFTSYINENFVIWACDVNQCNGLKIANSLEATTYPYIAMLCCNNVEGISNGSSVMRLEALQGATITADNIVSLLTNAASAYEPSLVTCRIDHEEREADRLIRMTQDEEYNESLARDQEKARLAQEAEMRRQEEEEREAKEQEERLEAEAALQNKKDLLRERFLVEPKTGAITRLAIRLVDGSRVQRNFLETDTIQTVLDFVDSRIEEPIETYVLNTNYPKELILIRTHQKAKKTVVECSPLFFAIASALSVRP</sequence>
<evidence type="ECO:0000313" key="6">
    <source>
        <dbReference type="Proteomes" id="UP000007797"/>
    </source>
</evidence>
<dbReference type="InterPro" id="IPR049483">
    <property type="entry name" value="FAF1_2-like_UAS"/>
</dbReference>
<evidence type="ECO:0000259" key="4">
    <source>
        <dbReference type="PROSITE" id="PS50033"/>
    </source>
</evidence>
<feature type="domain" description="UBX" evidence="4">
    <location>
        <begin position="419"/>
        <end position="489"/>
    </location>
</feature>
<dbReference type="CDD" id="cd01767">
    <property type="entry name" value="UBX"/>
    <property type="match status" value="1"/>
</dbReference>
<dbReference type="SUPFAM" id="SSF52833">
    <property type="entry name" value="Thioredoxin-like"/>
    <property type="match status" value="1"/>
</dbReference>
<dbReference type="Gene3D" id="3.40.30.10">
    <property type="entry name" value="Glutaredoxin"/>
    <property type="match status" value="1"/>
</dbReference>
<dbReference type="OMA" id="LILIRTH"/>
<feature type="region of interest" description="Disordered" evidence="2">
    <location>
        <begin position="362"/>
        <end position="394"/>
    </location>
</feature>
<dbReference type="InterPro" id="IPR050730">
    <property type="entry name" value="UBX_domain-protein"/>
</dbReference>
<dbReference type="InterPro" id="IPR036249">
    <property type="entry name" value="Thioredoxin-like_sf"/>
</dbReference>
<dbReference type="KEGG" id="dfa:DFA_06116"/>
<dbReference type="PROSITE" id="PS50033">
    <property type="entry name" value="UBX"/>
    <property type="match status" value="1"/>
</dbReference>
<protein>
    <submittedName>
        <fullName evidence="5">UAS domain-containing protein</fullName>
    </submittedName>
</protein>